<reference evidence="2" key="1">
    <citation type="submission" date="2020-05" db="EMBL/GenBank/DDBJ databases">
        <authorList>
            <person name="Chiriac C."/>
            <person name="Salcher M."/>
            <person name="Ghai R."/>
            <person name="Kavagutti S V."/>
        </authorList>
    </citation>
    <scope>NUCLEOTIDE SEQUENCE</scope>
</reference>
<accession>A0A6J7G852</accession>
<gene>
    <name evidence="2" type="ORF">UFOPK3564_00718</name>
</gene>
<feature type="region of interest" description="Disordered" evidence="1">
    <location>
        <begin position="1"/>
        <end position="21"/>
    </location>
</feature>
<dbReference type="Pfam" id="PF26520">
    <property type="entry name" value="MftB_chaperone"/>
    <property type="match status" value="1"/>
</dbReference>
<dbReference type="InterPro" id="IPR023850">
    <property type="entry name" value="MftB"/>
</dbReference>
<name>A0A6J7G852_9ZZZZ</name>
<dbReference type="NCBIfam" id="TIGR03967">
    <property type="entry name" value="mycofact_MftB"/>
    <property type="match status" value="1"/>
</dbReference>
<organism evidence="2">
    <name type="scientific">freshwater metagenome</name>
    <dbReference type="NCBI Taxonomy" id="449393"/>
    <lineage>
        <taxon>unclassified sequences</taxon>
        <taxon>metagenomes</taxon>
        <taxon>ecological metagenomes</taxon>
    </lineage>
</organism>
<sequence length="120" mass="12679">MSTPTITSAGADAPTATSPEGADVVARRRLDFDPAAAWTLHPQVALRPERFGALAYHFGTRRLSFLKSPRLLTVVEALADHPTAADALEACGIAAAERPAMETALATLARTDMIARRSPA</sequence>
<protein>
    <submittedName>
        <fullName evidence="2">Unannotated protein</fullName>
    </submittedName>
</protein>
<proteinExistence type="predicted"/>
<dbReference type="AlphaFoldDB" id="A0A6J7G852"/>
<dbReference type="EMBL" id="CAFBMK010000027">
    <property type="protein sequence ID" value="CAB4903336.1"/>
    <property type="molecule type" value="Genomic_DNA"/>
</dbReference>
<evidence type="ECO:0000313" key="2">
    <source>
        <dbReference type="EMBL" id="CAB4903336.1"/>
    </source>
</evidence>
<evidence type="ECO:0000256" key="1">
    <source>
        <dbReference type="SAM" id="MobiDB-lite"/>
    </source>
</evidence>